<reference evidence="1 2" key="1">
    <citation type="journal article" date="2013" name="Genome Biol.">
        <title>The genome sequence of the most widely cultivated cacao type and its use to identify candidate genes regulating pod color.</title>
        <authorList>
            <person name="Motamayor J.C."/>
            <person name="Mockaitis K."/>
            <person name="Schmutz J."/>
            <person name="Haiminen N."/>
            <person name="Iii D.L."/>
            <person name="Cornejo O."/>
            <person name="Findley S.D."/>
            <person name="Zheng P."/>
            <person name="Utro F."/>
            <person name="Royaert S."/>
            <person name="Saski C."/>
            <person name="Jenkins J."/>
            <person name="Podicheti R."/>
            <person name="Zhao M."/>
            <person name="Scheffler B.E."/>
            <person name="Stack J.C."/>
            <person name="Feltus F.A."/>
            <person name="Mustiga G.M."/>
            <person name="Amores F."/>
            <person name="Phillips W."/>
            <person name="Marelli J.P."/>
            <person name="May G.D."/>
            <person name="Shapiro H."/>
            <person name="Ma J."/>
            <person name="Bustamante C.D."/>
            <person name="Schnell R.J."/>
            <person name="Main D."/>
            <person name="Gilbert D."/>
            <person name="Parida L."/>
            <person name="Kuhn D.N."/>
        </authorList>
    </citation>
    <scope>NUCLEOTIDE SEQUENCE [LARGE SCALE GENOMIC DNA]</scope>
    <source>
        <strain evidence="2">cv. Matina 1-6</strain>
    </source>
</reference>
<keyword evidence="2" id="KW-1185">Reference proteome</keyword>
<name>A0A061GR18_THECC</name>
<evidence type="ECO:0000313" key="1">
    <source>
        <dbReference type="EMBL" id="EOY29574.1"/>
    </source>
</evidence>
<gene>
    <name evidence="1" type="ORF">TCM_037072</name>
</gene>
<evidence type="ECO:0000313" key="2">
    <source>
        <dbReference type="Proteomes" id="UP000026915"/>
    </source>
</evidence>
<dbReference type="Proteomes" id="UP000026915">
    <property type="component" value="Chromosome 9"/>
</dbReference>
<organism evidence="1 2">
    <name type="scientific">Theobroma cacao</name>
    <name type="common">Cacao</name>
    <name type="synonym">Cocoa</name>
    <dbReference type="NCBI Taxonomy" id="3641"/>
    <lineage>
        <taxon>Eukaryota</taxon>
        <taxon>Viridiplantae</taxon>
        <taxon>Streptophyta</taxon>
        <taxon>Embryophyta</taxon>
        <taxon>Tracheophyta</taxon>
        <taxon>Spermatophyta</taxon>
        <taxon>Magnoliopsida</taxon>
        <taxon>eudicotyledons</taxon>
        <taxon>Gunneridae</taxon>
        <taxon>Pentapetalae</taxon>
        <taxon>rosids</taxon>
        <taxon>malvids</taxon>
        <taxon>Malvales</taxon>
        <taxon>Malvaceae</taxon>
        <taxon>Byttnerioideae</taxon>
        <taxon>Theobroma</taxon>
    </lineage>
</organism>
<dbReference type="HOGENOM" id="CLU_2965591_0_0_1"/>
<protein>
    <submittedName>
        <fullName evidence="1">Uncharacterized protein</fullName>
    </submittedName>
</protein>
<sequence>MGLRSEGRFLVRLLLYRKWKVKKPNSNLGADKRCCQVGIETIQWPSFHSCEGQRLSHFG</sequence>
<dbReference type="Gramene" id="EOY29574">
    <property type="protein sequence ID" value="EOY29574"/>
    <property type="gene ID" value="TCM_037072"/>
</dbReference>
<dbReference type="AlphaFoldDB" id="A0A061GR18"/>
<dbReference type="InParanoid" id="A0A061GR18"/>
<accession>A0A061GR18</accession>
<proteinExistence type="predicted"/>
<dbReference type="EMBL" id="CM001887">
    <property type="protein sequence ID" value="EOY29574.1"/>
    <property type="molecule type" value="Genomic_DNA"/>
</dbReference>